<dbReference type="SUPFAM" id="SSF52151">
    <property type="entry name" value="FabD/lysophospholipase-like"/>
    <property type="match status" value="1"/>
</dbReference>
<keyword evidence="2" id="KW-0442">Lipid degradation</keyword>
<dbReference type="InterPro" id="IPR016035">
    <property type="entry name" value="Acyl_Trfase/lysoPLipase"/>
</dbReference>
<sequence>MSDNAIENVLILQGGGSLGAFGCGVYKALVKNNINLDLIAGTSIGGINAAIIAGSKSEEHTDQLLENFWVELSEGFVDIDGLSPFFAWNKYMEQMQIFSKYGYYHYFSALSATIAGIRENYSSDRIKTEIKVGQMKSFYSSAVFGNSKMFNPRWASEYALKDPEYFTPQKWTFLYDHLPIIKTLEKYVNYDKLKPEANSKIRLILTAVNVLNSRPLTFDSYKEQITTKHILATSAYPLYNFRWIEVKDGVFAWDGSLLSNTPLREVIAASPKRDKRIYIVENYPKNIDNLPNNMPEVYHRARDIMFSDKTEHNVQMSKVISRYLDYIKELYQIVENNIDKLQIDEKQLKRIRQKYKIYKQEHGAEIKEIYHVKREEPYPHMSENADFSPQTIKNAIKEGEEKTNEIIKNKK</sequence>
<evidence type="ECO:0000256" key="3">
    <source>
        <dbReference type="ARBA" id="ARBA00023098"/>
    </source>
</evidence>
<dbReference type="KEGG" id="taa:NMY3_01338"/>
<evidence type="ECO:0000256" key="2">
    <source>
        <dbReference type="ARBA" id="ARBA00022963"/>
    </source>
</evidence>
<feature type="domain" description="PNPLA" evidence="5">
    <location>
        <begin position="10"/>
        <end position="267"/>
    </location>
</feature>
<dbReference type="InterPro" id="IPR050301">
    <property type="entry name" value="NTE"/>
</dbReference>
<dbReference type="AlphaFoldDB" id="A0A654M7K3"/>
<name>A0A654M7K3_9ARCH</name>
<dbReference type="InterPro" id="IPR002641">
    <property type="entry name" value="PNPLA_dom"/>
</dbReference>
<dbReference type="Pfam" id="PF01734">
    <property type="entry name" value="Patatin"/>
    <property type="match status" value="1"/>
</dbReference>
<dbReference type="PANTHER" id="PTHR14226:SF57">
    <property type="entry name" value="BLR7027 PROTEIN"/>
    <property type="match status" value="1"/>
</dbReference>
<evidence type="ECO:0000313" key="7">
    <source>
        <dbReference type="Proteomes" id="UP000058925"/>
    </source>
</evidence>
<keyword evidence="1" id="KW-0378">Hydrolase</keyword>
<proteinExistence type="predicted"/>
<dbReference type="PROSITE" id="PS51635">
    <property type="entry name" value="PNPLA"/>
    <property type="match status" value="1"/>
</dbReference>
<dbReference type="GO" id="GO:0016787">
    <property type="term" value="F:hydrolase activity"/>
    <property type="evidence" value="ECO:0007669"/>
    <property type="project" value="UniProtKB-KW"/>
</dbReference>
<keyword evidence="4" id="KW-0175">Coiled coil</keyword>
<dbReference type="Proteomes" id="UP000058925">
    <property type="component" value="Chromosome"/>
</dbReference>
<dbReference type="Gene3D" id="3.40.1090.10">
    <property type="entry name" value="Cytosolic phospholipase A2 catalytic domain"/>
    <property type="match status" value="1"/>
</dbReference>
<keyword evidence="7" id="KW-1185">Reference proteome</keyword>
<dbReference type="PANTHER" id="PTHR14226">
    <property type="entry name" value="NEUROPATHY TARGET ESTERASE/SWISS CHEESE D.MELANOGASTER"/>
    <property type="match status" value="1"/>
</dbReference>
<protein>
    <submittedName>
        <fullName evidence="6">Patatin-like phospholipase</fullName>
    </submittedName>
</protein>
<reference evidence="7" key="1">
    <citation type="submission" date="2015-10" db="EMBL/GenBank/DDBJ databases">
        <title>Niche specialization of a soil ammonia-oxidizing archaeon, Candidatus Nitrosocosmicus oleophilus.</title>
        <authorList>
            <person name="Jung M.-Y."/>
            <person name="Rhee S.-K."/>
        </authorList>
    </citation>
    <scope>NUCLEOTIDE SEQUENCE [LARGE SCALE GENOMIC DNA]</scope>
    <source>
        <strain evidence="7">MY3</strain>
    </source>
</reference>
<dbReference type="EMBL" id="CP012850">
    <property type="protein sequence ID" value="ALI35542.1"/>
    <property type="molecule type" value="Genomic_DNA"/>
</dbReference>
<evidence type="ECO:0000256" key="1">
    <source>
        <dbReference type="ARBA" id="ARBA00022801"/>
    </source>
</evidence>
<evidence type="ECO:0000259" key="5">
    <source>
        <dbReference type="PROSITE" id="PS51635"/>
    </source>
</evidence>
<dbReference type="RefSeq" id="WP_196817988.1">
    <property type="nucleotide sequence ID" value="NZ_CP012850.1"/>
</dbReference>
<feature type="coiled-coil region" evidence="4">
    <location>
        <begin position="331"/>
        <end position="361"/>
    </location>
</feature>
<gene>
    <name evidence="6" type="ORF">NMY3_01338</name>
</gene>
<dbReference type="GO" id="GO:0016042">
    <property type="term" value="P:lipid catabolic process"/>
    <property type="evidence" value="ECO:0007669"/>
    <property type="project" value="UniProtKB-KW"/>
</dbReference>
<evidence type="ECO:0000256" key="4">
    <source>
        <dbReference type="SAM" id="Coils"/>
    </source>
</evidence>
<dbReference type="GeneID" id="60421407"/>
<evidence type="ECO:0000313" key="6">
    <source>
        <dbReference type="EMBL" id="ALI35542.1"/>
    </source>
</evidence>
<organism evidence="6 7">
    <name type="scientific">Candidatus Nitrosocosmicus oleophilus</name>
    <dbReference type="NCBI Taxonomy" id="1353260"/>
    <lineage>
        <taxon>Archaea</taxon>
        <taxon>Nitrososphaerota</taxon>
        <taxon>Nitrososphaeria</taxon>
        <taxon>Nitrososphaerales</taxon>
        <taxon>Nitrososphaeraceae</taxon>
        <taxon>Candidatus Nitrosocosmicus</taxon>
    </lineage>
</organism>
<dbReference type="OrthoDB" id="10632at2157"/>
<keyword evidence="3" id="KW-0443">Lipid metabolism</keyword>
<accession>A0A654M7K3</accession>